<comment type="caution">
    <text evidence="8">The sequence shown here is derived from an EMBL/GenBank/DDBJ whole genome shotgun (WGS) entry which is preliminary data.</text>
</comment>
<dbReference type="InterPro" id="IPR036890">
    <property type="entry name" value="HATPase_C_sf"/>
</dbReference>
<evidence type="ECO:0000256" key="4">
    <source>
        <dbReference type="ARBA" id="ARBA00022777"/>
    </source>
</evidence>
<sequence length="666" mass="75435">MNDLFGGNSEPKIKELITNTREGRINLVLVTALFFAAMGYLSLRNFLLFHGVIEVFCILVALMIFTITINIKDFSKDASVIILGISFGVIAVIDMVHMLAYKGMGVFPNYGPDLPTQMWVISRYINSISIFIALCLLGKSINYKRVLGAYVLITTILLVDIFGANLFPSCFIDGVGLTPFKIYSEYIISGIFIVNFLILNKKKSSIKPVTFKYLQAYLVLSIASELSFTFYIDVYGLSNIIGHYFKLLAFYCIYKSMVEVNLKAPYRALQQSENRYRMFFETSPNGILLYCKDRILLSNSCFLTMCGCSSNIDVINKPILKFIHPEDIEKLKELNEVFQARKIIEGYEIKLSKLDGTIVNTEITVMPYEYEMDDCVFIMIKDVTAQKQSERLKQEVEQKTLFNNMQRDFFTNLSHELKTPINLIFGTVQLMESKVKNNITNIKEIGFSKHSQVLKQNCFRMLKLISNLIDITKIDTGYLKLNLKNSNIVSIVEDITLSTAEYVESKGISLVFDTDIEEKVMAIDGNMIERIVLNLLSNAIKFTDDGGEIIVQLVDKEDKVLISVKDTGVGIPKEKLDEIFSRFAQVEKTLARNMEGSGIGLSLVHSLVKMHGGVIFAISEPGKGSEFIIELPARLVSEEEESDFVELQGKERYVDMMNIEFSDIYS</sequence>
<feature type="transmembrane region" description="Helical" evidence="6">
    <location>
        <begin position="47"/>
        <end position="68"/>
    </location>
</feature>
<keyword evidence="6" id="KW-0472">Membrane</keyword>
<accession>A0ABS4K6R9</accession>
<feature type="transmembrane region" description="Helical" evidence="6">
    <location>
        <begin position="211"/>
        <end position="231"/>
    </location>
</feature>
<dbReference type="SUPFAM" id="SSF55785">
    <property type="entry name" value="PYP-like sensor domain (PAS domain)"/>
    <property type="match status" value="1"/>
</dbReference>
<keyword evidence="3" id="KW-0597">Phosphoprotein</keyword>
<dbReference type="InterPro" id="IPR033425">
    <property type="entry name" value="MASE3"/>
</dbReference>
<feature type="transmembrane region" description="Helical" evidence="6">
    <location>
        <begin position="149"/>
        <end position="168"/>
    </location>
</feature>
<dbReference type="CDD" id="cd00082">
    <property type="entry name" value="HisKA"/>
    <property type="match status" value="1"/>
</dbReference>
<dbReference type="Gene3D" id="1.10.287.130">
    <property type="match status" value="1"/>
</dbReference>
<keyword evidence="5" id="KW-0902">Two-component regulatory system</keyword>
<feature type="transmembrane region" description="Helical" evidence="6">
    <location>
        <begin position="180"/>
        <end position="199"/>
    </location>
</feature>
<dbReference type="SMART" id="SM00091">
    <property type="entry name" value="PAS"/>
    <property type="match status" value="1"/>
</dbReference>
<protein>
    <recommendedName>
        <fullName evidence="2">histidine kinase</fullName>
        <ecNumber evidence="2">2.7.13.3</ecNumber>
    </recommendedName>
</protein>
<dbReference type="Proteomes" id="UP001519308">
    <property type="component" value="Unassembled WGS sequence"/>
</dbReference>
<evidence type="ECO:0000313" key="8">
    <source>
        <dbReference type="EMBL" id="MBP2023478.1"/>
    </source>
</evidence>
<keyword evidence="4" id="KW-0418">Kinase</keyword>
<dbReference type="SMART" id="SM00387">
    <property type="entry name" value="HATPase_c"/>
    <property type="match status" value="1"/>
</dbReference>
<evidence type="ECO:0000256" key="5">
    <source>
        <dbReference type="ARBA" id="ARBA00023012"/>
    </source>
</evidence>
<dbReference type="Pfam" id="PF00512">
    <property type="entry name" value="HisKA"/>
    <property type="match status" value="1"/>
</dbReference>
<comment type="catalytic activity">
    <reaction evidence="1">
        <text>ATP + protein L-histidine = ADP + protein N-phospho-L-histidine.</text>
        <dbReference type="EC" id="2.7.13.3"/>
    </reaction>
</comment>
<dbReference type="SUPFAM" id="SSF47384">
    <property type="entry name" value="Homodimeric domain of signal transducing histidine kinase"/>
    <property type="match status" value="1"/>
</dbReference>
<dbReference type="Pfam" id="PF02518">
    <property type="entry name" value="HATPase_c"/>
    <property type="match status" value="1"/>
</dbReference>
<dbReference type="InterPro" id="IPR013767">
    <property type="entry name" value="PAS_fold"/>
</dbReference>
<proteinExistence type="predicted"/>
<feature type="transmembrane region" description="Helical" evidence="6">
    <location>
        <begin position="80"/>
        <end position="100"/>
    </location>
</feature>
<feature type="transmembrane region" description="Helical" evidence="6">
    <location>
        <begin position="120"/>
        <end position="137"/>
    </location>
</feature>
<dbReference type="EMBL" id="JAGGLL010000030">
    <property type="protein sequence ID" value="MBP2023478.1"/>
    <property type="molecule type" value="Genomic_DNA"/>
</dbReference>
<evidence type="ECO:0000313" key="9">
    <source>
        <dbReference type="Proteomes" id="UP001519308"/>
    </source>
</evidence>
<keyword evidence="6" id="KW-1133">Transmembrane helix</keyword>
<keyword evidence="6" id="KW-0812">Transmembrane</keyword>
<dbReference type="PROSITE" id="PS50109">
    <property type="entry name" value="HIS_KIN"/>
    <property type="match status" value="1"/>
</dbReference>
<keyword evidence="4" id="KW-0808">Transferase</keyword>
<dbReference type="Pfam" id="PF00989">
    <property type="entry name" value="PAS"/>
    <property type="match status" value="1"/>
</dbReference>
<reference evidence="8 9" key="1">
    <citation type="submission" date="2021-03" db="EMBL/GenBank/DDBJ databases">
        <title>Genomic Encyclopedia of Type Strains, Phase IV (KMG-IV): sequencing the most valuable type-strain genomes for metagenomic binning, comparative biology and taxonomic classification.</title>
        <authorList>
            <person name="Goeker M."/>
        </authorList>
    </citation>
    <scope>NUCLEOTIDE SEQUENCE [LARGE SCALE GENOMIC DNA]</scope>
    <source>
        <strain evidence="8 9">DSM 28650</strain>
    </source>
</reference>
<dbReference type="RefSeq" id="WP_021284196.1">
    <property type="nucleotide sequence ID" value="NZ_JAGGLL010000030.1"/>
</dbReference>
<dbReference type="InterPro" id="IPR003594">
    <property type="entry name" value="HATPase_dom"/>
</dbReference>
<dbReference type="PANTHER" id="PTHR43547">
    <property type="entry name" value="TWO-COMPONENT HISTIDINE KINASE"/>
    <property type="match status" value="1"/>
</dbReference>
<dbReference type="EC" id="2.7.13.3" evidence="2"/>
<evidence type="ECO:0000259" key="7">
    <source>
        <dbReference type="PROSITE" id="PS50109"/>
    </source>
</evidence>
<dbReference type="PANTHER" id="PTHR43547:SF2">
    <property type="entry name" value="HYBRID SIGNAL TRANSDUCTION HISTIDINE KINASE C"/>
    <property type="match status" value="1"/>
</dbReference>
<dbReference type="InterPro" id="IPR004358">
    <property type="entry name" value="Sig_transdc_His_kin-like_C"/>
</dbReference>
<evidence type="ECO:0000256" key="1">
    <source>
        <dbReference type="ARBA" id="ARBA00000085"/>
    </source>
</evidence>
<dbReference type="Pfam" id="PF17159">
    <property type="entry name" value="MASE3"/>
    <property type="match status" value="1"/>
</dbReference>
<dbReference type="SMART" id="SM00388">
    <property type="entry name" value="HisKA"/>
    <property type="match status" value="1"/>
</dbReference>
<evidence type="ECO:0000256" key="6">
    <source>
        <dbReference type="SAM" id="Phobius"/>
    </source>
</evidence>
<keyword evidence="9" id="KW-1185">Reference proteome</keyword>
<dbReference type="PRINTS" id="PR00344">
    <property type="entry name" value="BCTRLSENSOR"/>
</dbReference>
<dbReference type="Gene3D" id="3.30.565.10">
    <property type="entry name" value="Histidine kinase-like ATPase, C-terminal domain"/>
    <property type="match status" value="1"/>
</dbReference>
<dbReference type="InterPro" id="IPR005467">
    <property type="entry name" value="His_kinase_dom"/>
</dbReference>
<dbReference type="InterPro" id="IPR000014">
    <property type="entry name" value="PAS"/>
</dbReference>
<dbReference type="InterPro" id="IPR003661">
    <property type="entry name" value="HisK_dim/P_dom"/>
</dbReference>
<dbReference type="Gene3D" id="3.30.450.20">
    <property type="entry name" value="PAS domain"/>
    <property type="match status" value="1"/>
</dbReference>
<feature type="transmembrane region" description="Helical" evidence="6">
    <location>
        <begin position="23"/>
        <end position="41"/>
    </location>
</feature>
<evidence type="ECO:0000256" key="3">
    <source>
        <dbReference type="ARBA" id="ARBA00022553"/>
    </source>
</evidence>
<evidence type="ECO:0000256" key="2">
    <source>
        <dbReference type="ARBA" id="ARBA00012438"/>
    </source>
</evidence>
<dbReference type="InterPro" id="IPR036097">
    <property type="entry name" value="HisK_dim/P_sf"/>
</dbReference>
<feature type="domain" description="Histidine kinase" evidence="7">
    <location>
        <begin position="412"/>
        <end position="635"/>
    </location>
</feature>
<dbReference type="CDD" id="cd00130">
    <property type="entry name" value="PAS"/>
    <property type="match status" value="1"/>
</dbReference>
<name>A0ABS4K6R9_9CLOT</name>
<dbReference type="SUPFAM" id="SSF55874">
    <property type="entry name" value="ATPase domain of HSP90 chaperone/DNA topoisomerase II/histidine kinase"/>
    <property type="match status" value="1"/>
</dbReference>
<organism evidence="8 9">
    <name type="scientific">Clostridium punense</name>
    <dbReference type="NCBI Taxonomy" id="1054297"/>
    <lineage>
        <taxon>Bacteria</taxon>
        <taxon>Bacillati</taxon>
        <taxon>Bacillota</taxon>
        <taxon>Clostridia</taxon>
        <taxon>Eubacteriales</taxon>
        <taxon>Clostridiaceae</taxon>
        <taxon>Clostridium</taxon>
    </lineage>
</organism>
<dbReference type="InterPro" id="IPR035965">
    <property type="entry name" value="PAS-like_dom_sf"/>
</dbReference>
<dbReference type="NCBIfam" id="TIGR00229">
    <property type="entry name" value="sensory_box"/>
    <property type="match status" value="1"/>
</dbReference>
<gene>
    <name evidence="8" type="ORF">J2Z44_003315</name>
</gene>